<dbReference type="PANTHER" id="PTHR43227:SF8">
    <property type="entry name" value="DIACETYLCHITOBIOSE UPTAKE SYSTEM PERMEASE PROTEIN DASB"/>
    <property type="match status" value="1"/>
</dbReference>
<dbReference type="PROSITE" id="PS50928">
    <property type="entry name" value="ABC_TM1"/>
    <property type="match status" value="1"/>
</dbReference>
<feature type="transmembrane region" description="Helical" evidence="7">
    <location>
        <begin position="37"/>
        <end position="59"/>
    </location>
</feature>
<evidence type="ECO:0000256" key="3">
    <source>
        <dbReference type="ARBA" id="ARBA00022475"/>
    </source>
</evidence>
<dbReference type="CDD" id="cd06261">
    <property type="entry name" value="TM_PBP2"/>
    <property type="match status" value="1"/>
</dbReference>
<keyword evidence="6 7" id="KW-0472">Membrane</keyword>
<organism evidence="9 10">
    <name type="scientific">Nakamurella endophytica</name>
    <dbReference type="NCBI Taxonomy" id="1748367"/>
    <lineage>
        <taxon>Bacteria</taxon>
        <taxon>Bacillati</taxon>
        <taxon>Actinomycetota</taxon>
        <taxon>Actinomycetes</taxon>
        <taxon>Nakamurellales</taxon>
        <taxon>Nakamurellaceae</taxon>
        <taxon>Nakamurella</taxon>
    </lineage>
</organism>
<dbReference type="InterPro" id="IPR035906">
    <property type="entry name" value="MetI-like_sf"/>
</dbReference>
<name>A0A917WEW5_9ACTN</name>
<protein>
    <submittedName>
        <fullName evidence="9">ABC transporter permease</fullName>
    </submittedName>
</protein>
<feature type="transmembrane region" description="Helical" evidence="7">
    <location>
        <begin position="183"/>
        <end position="206"/>
    </location>
</feature>
<feature type="transmembrane region" description="Helical" evidence="7">
    <location>
        <begin position="242"/>
        <end position="262"/>
    </location>
</feature>
<evidence type="ECO:0000256" key="1">
    <source>
        <dbReference type="ARBA" id="ARBA00004651"/>
    </source>
</evidence>
<dbReference type="InterPro" id="IPR050809">
    <property type="entry name" value="UgpAE/MalFG_permease"/>
</dbReference>
<evidence type="ECO:0000256" key="4">
    <source>
        <dbReference type="ARBA" id="ARBA00022692"/>
    </source>
</evidence>
<dbReference type="InterPro" id="IPR000515">
    <property type="entry name" value="MetI-like"/>
</dbReference>
<gene>
    <name evidence="9" type="ORF">GCM10011594_19060</name>
</gene>
<evidence type="ECO:0000259" key="8">
    <source>
        <dbReference type="PROSITE" id="PS50928"/>
    </source>
</evidence>
<dbReference type="GO" id="GO:0005886">
    <property type="term" value="C:plasma membrane"/>
    <property type="evidence" value="ECO:0007669"/>
    <property type="project" value="UniProtKB-SubCell"/>
</dbReference>
<reference evidence="9" key="1">
    <citation type="journal article" date="2014" name="Int. J. Syst. Evol. Microbiol.">
        <title>Complete genome sequence of Corynebacterium casei LMG S-19264T (=DSM 44701T), isolated from a smear-ripened cheese.</title>
        <authorList>
            <consortium name="US DOE Joint Genome Institute (JGI-PGF)"/>
            <person name="Walter F."/>
            <person name="Albersmeier A."/>
            <person name="Kalinowski J."/>
            <person name="Ruckert C."/>
        </authorList>
    </citation>
    <scope>NUCLEOTIDE SEQUENCE</scope>
    <source>
        <strain evidence="9">CGMCC 4.7308</strain>
    </source>
</reference>
<comment type="similarity">
    <text evidence="7">Belongs to the binding-protein-dependent transport system permease family.</text>
</comment>
<dbReference type="PANTHER" id="PTHR43227">
    <property type="entry name" value="BLL4140 PROTEIN"/>
    <property type="match status" value="1"/>
</dbReference>
<feature type="transmembrane region" description="Helical" evidence="7">
    <location>
        <begin position="134"/>
        <end position="154"/>
    </location>
</feature>
<evidence type="ECO:0000256" key="5">
    <source>
        <dbReference type="ARBA" id="ARBA00022989"/>
    </source>
</evidence>
<accession>A0A917WEW5</accession>
<dbReference type="RefSeq" id="WP_229674223.1">
    <property type="nucleotide sequence ID" value="NZ_BMNA01000003.1"/>
</dbReference>
<feature type="transmembrane region" description="Helical" evidence="7">
    <location>
        <begin position="291"/>
        <end position="314"/>
    </location>
</feature>
<dbReference type="SUPFAM" id="SSF161098">
    <property type="entry name" value="MetI-like"/>
    <property type="match status" value="1"/>
</dbReference>
<dbReference type="EMBL" id="BMNA01000003">
    <property type="protein sequence ID" value="GGL99263.1"/>
    <property type="molecule type" value="Genomic_DNA"/>
</dbReference>
<keyword evidence="5 7" id="KW-1133">Transmembrane helix</keyword>
<comment type="caution">
    <text evidence="9">The sequence shown here is derived from an EMBL/GenBank/DDBJ whole genome shotgun (WGS) entry which is preliminary data.</text>
</comment>
<proteinExistence type="inferred from homology"/>
<keyword evidence="3" id="KW-1003">Cell membrane</keyword>
<evidence type="ECO:0000256" key="6">
    <source>
        <dbReference type="ARBA" id="ARBA00023136"/>
    </source>
</evidence>
<evidence type="ECO:0000256" key="2">
    <source>
        <dbReference type="ARBA" id="ARBA00022448"/>
    </source>
</evidence>
<keyword evidence="10" id="KW-1185">Reference proteome</keyword>
<dbReference type="GO" id="GO:0055085">
    <property type="term" value="P:transmembrane transport"/>
    <property type="evidence" value="ECO:0007669"/>
    <property type="project" value="InterPro"/>
</dbReference>
<dbReference type="AlphaFoldDB" id="A0A917WEW5"/>
<dbReference type="Proteomes" id="UP000655208">
    <property type="component" value="Unassembled WGS sequence"/>
</dbReference>
<dbReference type="Pfam" id="PF00528">
    <property type="entry name" value="BPD_transp_1"/>
    <property type="match status" value="1"/>
</dbReference>
<feature type="domain" description="ABC transmembrane type-1" evidence="8">
    <location>
        <begin position="96"/>
        <end position="310"/>
    </location>
</feature>
<keyword evidence="4 7" id="KW-0812">Transmembrane</keyword>
<comment type="subcellular location">
    <subcellularLocation>
        <location evidence="1 7">Cell membrane</location>
        <topology evidence="1 7">Multi-pass membrane protein</topology>
    </subcellularLocation>
</comment>
<dbReference type="Gene3D" id="1.10.3720.10">
    <property type="entry name" value="MetI-like"/>
    <property type="match status" value="1"/>
</dbReference>
<sequence length="320" mass="34189">MTTGNAGAAQAAVLDEGVASVAAPAARRRTGLHRRQWSALLYLAPAVLLYGLFVLLPALHTFWISLFSWDGVTLASWVGFDNYRRVFTEPLLRSSVLHALVLILFFAVLPILLGLVLTAILSRHRRRGMSAFRVIFFLPQIVPLVAVGITWRWMYADDGAVNQLLRAVGLGSLTQAWLGDFDLALVAVGLVGTWTLTGLTTMLFLAGAAKIDTALFESARIDGAGAVREFFSVTLPALRGEIGVALTVTTIAALASFDVVYVTTNGAPGNTTTVPGLLVYRLAFTDGKVGLASALAICLTVLILLVVLVINTLVGGQDRR</sequence>
<feature type="transmembrane region" description="Helical" evidence="7">
    <location>
        <begin position="96"/>
        <end position="122"/>
    </location>
</feature>
<evidence type="ECO:0000256" key="7">
    <source>
        <dbReference type="RuleBase" id="RU363032"/>
    </source>
</evidence>
<reference evidence="9" key="2">
    <citation type="submission" date="2020-09" db="EMBL/GenBank/DDBJ databases">
        <authorList>
            <person name="Sun Q."/>
            <person name="Zhou Y."/>
        </authorList>
    </citation>
    <scope>NUCLEOTIDE SEQUENCE</scope>
    <source>
        <strain evidence="9">CGMCC 4.7308</strain>
    </source>
</reference>
<evidence type="ECO:0000313" key="9">
    <source>
        <dbReference type="EMBL" id="GGL99263.1"/>
    </source>
</evidence>
<evidence type="ECO:0000313" key="10">
    <source>
        <dbReference type="Proteomes" id="UP000655208"/>
    </source>
</evidence>
<keyword evidence="2 7" id="KW-0813">Transport</keyword>